<keyword evidence="12" id="KW-1185">Reference proteome</keyword>
<dbReference type="InterPro" id="IPR036640">
    <property type="entry name" value="ABC1_TM_sf"/>
</dbReference>
<dbReference type="SUPFAM" id="SSF52540">
    <property type="entry name" value="P-loop containing nucleoside triphosphate hydrolases"/>
    <property type="match status" value="1"/>
</dbReference>
<evidence type="ECO:0000313" key="11">
    <source>
        <dbReference type="EMBL" id="MFD1201152.1"/>
    </source>
</evidence>
<evidence type="ECO:0000256" key="7">
    <source>
        <dbReference type="SAM" id="MobiDB-lite"/>
    </source>
</evidence>
<dbReference type="Pfam" id="PF00664">
    <property type="entry name" value="ABC_membrane"/>
    <property type="match status" value="1"/>
</dbReference>
<dbReference type="PROSITE" id="PS00211">
    <property type="entry name" value="ABC_TRANSPORTER_1"/>
    <property type="match status" value="1"/>
</dbReference>
<keyword evidence="4 11" id="KW-0067">ATP-binding</keyword>
<comment type="caution">
    <text evidence="11">The sequence shown here is derived from an EMBL/GenBank/DDBJ whole genome shotgun (WGS) entry which is preliminary data.</text>
</comment>
<feature type="domain" description="ABC transporter" evidence="9">
    <location>
        <begin position="346"/>
        <end position="589"/>
    </location>
</feature>
<keyword evidence="6 8" id="KW-0472">Membrane</keyword>
<evidence type="ECO:0000256" key="2">
    <source>
        <dbReference type="ARBA" id="ARBA00022692"/>
    </source>
</evidence>
<evidence type="ECO:0000259" key="9">
    <source>
        <dbReference type="PROSITE" id="PS50893"/>
    </source>
</evidence>
<accession>A0ABW3TLH3</accession>
<dbReference type="PROSITE" id="PS50893">
    <property type="entry name" value="ABC_TRANSPORTER_2"/>
    <property type="match status" value="1"/>
</dbReference>
<dbReference type="SMART" id="SM00382">
    <property type="entry name" value="AAA"/>
    <property type="match status" value="1"/>
</dbReference>
<dbReference type="InterPro" id="IPR003593">
    <property type="entry name" value="AAA+_ATPase"/>
</dbReference>
<evidence type="ECO:0000256" key="5">
    <source>
        <dbReference type="ARBA" id="ARBA00022989"/>
    </source>
</evidence>
<dbReference type="Proteomes" id="UP001597181">
    <property type="component" value="Unassembled WGS sequence"/>
</dbReference>
<evidence type="ECO:0000313" key="12">
    <source>
        <dbReference type="Proteomes" id="UP001597181"/>
    </source>
</evidence>
<name>A0ABW3TLH3_9MICO</name>
<feature type="compositionally biased region" description="Acidic residues" evidence="7">
    <location>
        <begin position="592"/>
        <end position="608"/>
    </location>
</feature>
<feature type="domain" description="ABC transmembrane type-1" evidence="10">
    <location>
        <begin position="30"/>
        <end position="312"/>
    </location>
</feature>
<feature type="region of interest" description="Disordered" evidence="7">
    <location>
        <begin position="592"/>
        <end position="646"/>
    </location>
</feature>
<feature type="transmembrane region" description="Helical" evidence="8">
    <location>
        <begin position="140"/>
        <end position="161"/>
    </location>
</feature>
<dbReference type="InterPro" id="IPR039421">
    <property type="entry name" value="Type_1_exporter"/>
</dbReference>
<organism evidence="11 12">
    <name type="scientific">Leucobacter albus</name>
    <dbReference type="NCBI Taxonomy" id="272210"/>
    <lineage>
        <taxon>Bacteria</taxon>
        <taxon>Bacillati</taxon>
        <taxon>Actinomycetota</taxon>
        <taxon>Actinomycetes</taxon>
        <taxon>Micrococcales</taxon>
        <taxon>Microbacteriaceae</taxon>
        <taxon>Leucobacter</taxon>
    </lineage>
</organism>
<dbReference type="EMBL" id="JBHTLY010000002">
    <property type="protein sequence ID" value="MFD1201152.1"/>
    <property type="molecule type" value="Genomic_DNA"/>
</dbReference>
<dbReference type="CDD" id="cd18543">
    <property type="entry name" value="ABC_6TM_Rv0194_D1_like"/>
    <property type="match status" value="1"/>
</dbReference>
<keyword evidence="2 8" id="KW-0812">Transmembrane</keyword>
<protein>
    <submittedName>
        <fullName evidence="11">ABC transporter ATP-binding protein</fullName>
    </submittedName>
</protein>
<dbReference type="Gene3D" id="3.40.50.300">
    <property type="entry name" value="P-loop containing nucleotide triphosphate hydrolases"/>
    <property type="match status" value="1"/>
</dbReference>
<dbReference type="GO" id="GO:0005524">
    <property type="term" value="F:ATP binding"/>
    <property type="evidence" value="ECO:0007669"/>
    <property type="project" value="UniProtKB-KW"/>
</dbReference>
<gene>
    <name evidence="11" type="ORF">ACFQ3U_04510</name>
</gene>
<dbReference type="InterPro" id="IPR017871">
    <property type="entry name" value="ABC_transporter-like_CS"/>
</dbReference>
<dbReference type="SUPFAM" id="SSF90123">
    <property type="entry name" value="ABC transporter transmembrane region"/>
    <property type="match status" value="1"/>
</dbReference>
<proteinExistence type="predicted"/>
<dbReference type="Pfam" id="PF00005">
    <property type="entry name" value="ABC_tran"/>
    <property type="match status" value="1"/>
</dbReference>
<evidence type="ECO:0000259" key="10">
    <source>
        <dbReference type="PROSITE" id="PS50929"/>
    </source>
</evidence>
<evidence type="ECO:0000256" key="8">
    <source>
        <dbReference type="SAM" id="Phobius"/>
    </source>
</evidence>
<evidence type="ECO:0000256" key="4">
    <source>
        <dbReference type="ARBA" id="ARBA00022840"/>
    </source>
</evidence>
<feature type="transmembrane region" description="Helical" evidence="8">
    <location>
        <begin position="254"/>
        <end position="275"/>
    </location>
</feature>
<keyword evidence="5 8" id="KW-1133">Transmembrane helix</keyword>
<dbReference type="InterPro" id="IPR003439">
    <property type="entry name" value="ABC_transporter-like_ATP-bd"/>
</dbReference>
<reference evidence="12" key="1">
    <citation type="journal article" date="2019" name="Int. J. Syst. Evol. Microbiol.">
        <title>The Global Catalogue of Microorganisms (GCM) 10K type strain sequencing project: providing services to taxonomists for standard genome sequencing and annotation.</title>
        <authorList>
            <consortium name="The Broad Institute Genomics Platform"/>
            <consortium name="The Broad Institute Genome Sequencing Center for Infectious Disease"/>
            <person name="Wu L."/>
            <person name="Ma J."/>
        </authorList>
    </citation>
    <scope>NUCLEOTIDE SEQUENCE [LARGE SCALE GENOMIC DNA]</scope>
    <source>
        <strain evidence="12">CCUG 50213</strain>
    </source>
</reference>
<dbReference type="PROSITE" id="PS50929">
    <property type="entry name" value="ABC_TM1F"/>
    <property type="match status" value="1"/>
</dbReference>
<feature type="transmembrane region" description="Helical" evidence="8">
    <location>
        <begin position="167"/>
        <end position="187"/>
    </location>
</feature>
<dbReference type="PANTHER" id="PTHR43394:SF1">
    <property type="entry name" value="ATP-BINDING CASSETTE SUB-FAMILY B MEMBER 10, MITOCHONDRIAL"/>
    <property type="match status" value="1"/>
</dbReference>
<evidence type="ECO:0000256" key="6">
    <source>
        <dbReference type="ARBA" id="ARBA00023136"/>
    </source>
</evidence>
<comment type="subcellular location">
    <subcellularLocation>
        <location evidence="1">Cell membrane</location>
        <topology evidence="1">Multi-pass membrane protein</topology>
    </subcellularLocation>
</comment>
<keyword evidence="3" id="KW-0547">Nucleotide-binding</keyword>
<dbReference type="RefSeq" id="WP_343957099.1">
    <property type="nucleotide sequence ID" value="NZ_BAAAKZ010000001.1"/>
</dbReference>
<evidence type="ECO:0000256" key="3">
    <source>
        <dbReference type="ARBA" id="ARBA00022741"/>
    </source>
</evidence>
<dbReference type="Gene3D" id="1.20.1560.10">
    <property type="entry name" value="ABC transporter type 1, transmembrane domain"/>
    <property type="match status" value="1"/>
</dbReference>
<feature type="transmembrane region" description="Helical" evidence="8">
    <location>
        <begin position="287"/>
        <end position="311"/>
    </location>
</feature>
<dbReference type="InterPro" id="IPR027417">
    <property type="entry name" value="P-loop_NTPase"/>
</dbReference>
<dbReference type="InterPro" id="IPR011527">
    <property type="entry name" value="ABC1_TM_dom"/>
</dbReference>
<dbReference type="PANTHER" id="PTHR43394">
    <property type="entry name" value="ATP-DEPENDENT PERMEASE MDL1, MITOCHONDRIAL"/>
    <property type="match status" value="1"/>
</dbReference>
<feature type="transmembrane region" description="Helical" evidence="8">
    <location>
        <begin position="65"/>
        <end position="86"/>
    </location>
</feature>
<sequence length="646" mass="70749">MSSSSSASLSLPKALARLIPFAKPAKWWVLAGLVVALAGSVASLLIPIVLQWVVDGPLLTGDRTAILWGVAAVLGLGIAEALFIFLRRRFVLRPMTEVEFTIRQTFYERLQRLPVAFHDRWQSGQLLSRMMQDIGLIRRWLTFGMIMLVVNVLTMLIGIALLFRWHWALGTVFFICSLPIWIVGYNFEQKYGALSRTSQDQSGDLATAVEESVHGIRVLKAFGRGGHSLAQFRERAETLRGTEMRKAREVGLIWFWYDLVPFLALGACLFTGIVLASMGQLTVGELFGFFALAAAVRWPMNSLGFLFSFLIDARTATDRVFEVFDAEITITDPEHPRTIEEPRGELAFRGVHFRFADARDSERDLVDGLDLVLRPGETMALVGATGSGKTTLTALPTRLYDVTAGAVELDGVDVRELRLEELRRRIGVAFEDPILFSASVRDNVLLGRDDLDPNSREADRVLSEALEVAQAGFAYELPDGLDTEVGEEGMSLSGGQRQRLALARVVAASPDVLVLDDPLSALDVDTEALVEAALRRVLASTTALIVAHRPSTVSMADRVAVMQRGRVIAVGTHSELLRTNEHYRYLITSLEAGEEPATEEPAAEEPAAEETGGAAADPQALEQRNAAPDAADPPPTDTTGTEEVAR</sequence>
<feature type="transmembrane region" description="Helical" evidence="8">
    <location>
        <begin position="27"/>
        <end position="53"/>
    </location>
</feature>
<evidence type="ECO:0000256" key="1">
    <source>
        <dbReference type="ARBA" id="ARBA00004651"/>
    </source>
</evidence>